<evidence type="ECO:0000313" key="1">
    <source>
        <dbReference type="EMBL" id="MBF8192445.1"/>
    </source>
</evidence>
<dbReference type="RefSeq" id="WP_195901336.1">
    <property type="nucleotide sequence ID" value="NZ_JADOGI010000210.1"/>
</dbReference>
<sequence>MYGFQLGDHVATRAGVIDRVPHQRTRVGRVTGFGRSDTGDPFVIVTWPGPDGDAELYPPVRLVRVYRDWAGIPRPIEQRRCRSIA</sequence>
<proteinExistence type="predicted"/>
<dbReference type="EMBL" id="JADOGI010000210">
    <property type="protein sequence ID" value="MBF8192445.1"/>
    <property type="molecule type" value="Genomic_DNA"/>
</dbReference>
<protein>
    <submittedName>
        <fullName evidence="1">Uncharacterized protein</fullName>
    </submittedName>
</protein>
<keyword evidence="2" id="KW-1185">Reference proteome</keyword>
<dbReference type="AlphaFoldDB" id="A0A931ALK2"/>
<reference evidence="1" key="1">
    <citation type="submission" date="2020-11" db="EMBL/GenBank/DDBJ databases">
        <title>Whole-genome analyses of Nonomuraea sp. K274.</title>
        <authorList>
            <person name="Veyisoglu A."/>
        </authorList>
    </citation>
    <scope>NUCLEOTIDE SEQUENCE</scope>
    <source>
        <strain evidence="1">K274</strain>
    </source>
</reference>
<evidence type="ECO:0000313" key="2">
    <source>
        <dbReference type="Proteomes" id="UP000605361"/>
    </source>
</evidence>
<dbReference type="Proteomes" id="UP000605361">
    <property type="component" value="Unassembled WGS sequence"/>
</dbReference>
<organism evidence="1 2">
    <name type="scientific">Nonomuraea cypriaca</name>
    <dbReference type="NCBI Taxonomy" id="1187855"/>
    <lineage>
        <taxon>Bacteria</taxon>
        <taxon>Bacillati</taxon>
        <taxon>Actinomycetota</taxon>
        <taxon>Actinomycetes</taxon>
        <taxon>Streptosporangiales</taxon>
        <taxon>Streptosporangiaceae</taxon>
        <taxon>Nonomuraea</taxon>
    </lineage>
</organism>
<name>A0A931ALK2_9ACTN</name>
<gene>
    <name evidence="1" type="ORF">ITP53_43550</name>
</gene>
<accession>A0A931ALK2</accession>
<comment type="caution">
    <text evidence="1">The sequence shown here is derived from an EMBL/GenBank/DDBJ whole genome shotgun (WGS) entry which is preliminary data.</text>
</comment>